<keyword evidence="2" id="KW-1185">Reference proteome</keyword>
<evidence type="ECO:0000313" key="2">
    <source>
        <dbReference type="Proteomes" id="UP000499080"/>
    </source>
</evidence>
<dbReference type="Proteomes" id="UP000499080">
    <property type="component" value="Unassembled WGS sequence"/>
</dbReference>
<protein>
    <submittedName>
        <fullName evidence="1">Uncharacterized protein</fullName>
    </submittedName>
</protein>
<sequence length="92" mass="10291">MSVTKSKQVKVCTDNIGGCPTCSYGQLNLFYPKPSLRGGLWCWPESSKLCAPLIEPNLLYYLSRNWIAFSGRTDNGPVSSNFNILSEYFNSD</sequence>
<reference evidence="1 2" key="1">
    <citation type="journal article" date="2019" name="Sci. Rep.">
        <title>Orb-weaving spider Araneus ventricosus genome elucidates the spidroin gene catalogue.</title>
        <authorList>
            <person name="Kono N."/>
            <person name="Nakamura H."/>
            <person name="Ohtoshi R."/>
            <person name="Moran D.A.P."/>
            <person name="Shinohara A."/>
            <person name="Yoshida Y."/>
            <person name="Fujiwara M."/>
            <person name="Mori M."/>
            <person name="Tomita M."/>
            <person name="Arakawa K."/>
        </authorList>
    </citation>
    <scope>NUCLEOTIDE SEQUENCE [LARGE SCALE GENOMIC DNA]</scope>
</reference>
<name>A0A4Y2VL40_ARAVE</name>
<organism evidence="1 2">
    <name type="scientific">Araneus ventricosus</name>
    <name type="common">Orbweaver spider</name>
    <name type="synonym">Epeira ventricosa</name>
    <dbReference type="NCBI Taxonomy" id="182803"/>
    <lineage>
        <taxon>Eukaryota</taxon>
        <taxon>Metazoa</taxon>
        <taxon>Ecdysozoa</taxon>
        <taxon>Arthropoda</taxon>
        <taxon>Chelicerata</taxon>
        <taxon>Arachnida</taxon>
        <taxon>Araneae</taxon>
        <taxon>Araneomorphae</taxon>
        <taxon>Entelegynae</taxon>
        <taxon>Araneoidea</taxon>
        <taxon>Araneidae</taxon>
        <taxon>Araneus</taxon>
    </lineage>
</organism>
<proteinExistence type="predicted"/>
<dbReference type="AlphaFoldDB" id="A0A4Y2VL40"/>
<evidence type="ECO:0000313" key="1">
    <source>
        <dbReference type="EMBL" id="GBO24896.1"/>
    </source>
</evidence>
<gene>
    <name evidence="1" type="ORF">AVEN_262377_1</name>
</gene>
<dbReference type="EMBL" id="BGPR01047870">
    <property type="protein sequence ID" value="GBO24896.1"/>
    <property type="molecule type" value="Genomic_DNA"/>
</dbReference>
<accession>A0A4Y2VL40</accession>
<comment type="caution">
    <text evidence="1">The sequence shown here is derived from an EMBL/GenBank/DDBJ whole genome shotgun (WGS) entry which is preliminary data.</text>
</comment>